<evidence type="ECO:0000256" key="4">
    <source>
        <dbReference type="ARBA" id="ARBA00022840"/>
    </source>
</evidence>
<keyword evidence="2 7" id="KW-0436">Ligase</keyword>
<dbReference type="STRING" id="157687.HMPREF3180_01958"/>
<evidence type="ECO:0000313" key="11">
    <source>
        <dbReference type="Proteomes" id="UP000070483"/>
    </source>
</evidence>
<dbReference type="PANTHER" id="PTHR43873">
    <property type="entry name" value="COBYRINATE A,C-DIAMIDE SYNTHASE"/>
    <property type="match status" value="1"/>
</dbReference>
<keyword evidence="6 7" id="KW-0315">Glutamine amidotransferase</keyword>
<dbReference type="GO" id="GO:0042242">
    <property type="term" value="F:cobyrinic acid a,c-diamide synthase activity"/>
    <property type="evidence" value="ECO:0007669"/>
    <property type="project" value="UniProtKB-UniRule"/>
</dbReference>
<comment type="cofactor">
    <cofactor evidence="1 7">
        <name>Mg(2+)</name>
        <dbReference type="ChEBI" id="CHEBI:18420"/>
    </cofactor>
</comment>
<dbReference type="PROSITE" id="PS51274">
    <property type="entry name" value="GATASE_COBBQ"/>
    <property type="match status" value="1"/>
</dbReference>
<proteinExistence type="inferred from homology"/>
<evidence type="ECO:0000256" key="6">
    <source>
        <dbReference type="ARBA" id="ARBA00022962"/>
    </source>
</evidence>
<feature type="active site" description="Nucleophile" evidence="7">
    <location>
        <position position="330"/>
    </location>
</feature>
<comment type="catalytic activity">
    <reaction evidence="7">
        <text>cob(II)yrinate + 2 L-glutamine + 2 ATP + 2 H2O = cob(II)yrinate a,c diamide + 2 L-glutamate + 2 ADP + 2 phosphate + 2 H(+)</text>
        <dbReference type="Rhea" id="RHEA:26289"/>
        <dbReference type="ChEBI" id="CHEBI:15377"/>
        <dbReference type="ChEBI" id="CHEBI:15378"/>
        <dbReference type="ChEBI" id="CHEBI:29985"/>
        <dbReference type="ChEBI" id="CHEBI:30616"/>
        <dbReference type="ChEBI" id="CHEBI:43474"/>
        <dbReference type="ChEBI" id="CHEBI:58359"/>
        <dbReference type="ChEBI" id="CHEBI:58537"/>
        <dbReference type="ChEBI" id="CHEBI:58894"/>
        <dbReference type="ChEBI" id="CHEBI:456216"/>
        <dbReference type="EC" id="6.3.5.11"/>
    </reaction>
</comment>
<evidence type="ECO:0000259" key="9">
    <source>
        <dbReference type="Pfam" id="PF07685"/>
    </source>
</evidence>
<dbReference type="NCBIfam" id="TIGR00379">
    <property type="entry name" value="cobB"/>
    <property type="match status" value="1"/>
</dbReference>
<comment type="function">
    <text evidence="7">Catalyzes the ATP-dependent amidation of the two carboxylate groups at positions a and c of cobyrinate, using either L-glutamine or ammonia as the nitrogen source.</text>
</comment>
<dbReference type="InterPro" id="IPR027417">
    <property type="entry name" value="P-loop_NTPase"/>
</dbReference>
<feature type="domain" description="CobB/CobQ-like glutamine amidotransferase" evidence="9">
    <location>
        <begin position="247"/>
        <end position="438"/>
    </location>
</feature>
<evidence type="ECO:0000313" key="10">
    <source>
        <dbReference type="EMBL" id="KXB60892.1"/>
    </source>
</evidence>
<dbReference type="OrthoDB" id="9764035at2"/>
<dbReference type="InterPro" id="IPR004484">
    <property type="entry name" value="CbiA/CobB_synth"/>
</dbReference>
<keyword evidence="7" id="KW-0169">Cobalamin biosynthesis</keyword>
<dbReference type="AlphaFoldDB" id="A0A133ZZM1"/>
<dbReference type="InterPro" id="IPR029062">
    <property type="entry name" value="Class_I_gatase-like"/>
</dbReference>
<dbReference type="SUPFAM" id="SSF52317">
    <property type="entry name" value="Class I glutamine amidotransferase-like"/>
    <property type="match status" value="1"/>
</dbReference>
<reference evidence="11" key="1">
    <citation type="submission" date="2016-01" db="EMBL/GenBank/DDBJ databases">
        <authorList>
            <person name="Mitreva M."/>
            <person name="Pepin K.H."/>
            <person name="Mihindukulasuriya K.A."/>
            <person name="Fulton R."/>
            <person name="Fronick C."/>
            <person name="O'Laughlin M."/>
            <person name="Miner T."/>
            <person name="Herter B."/>
            <person name="Rosa B.A."/>
            <person name="Cordes M."/>
            <person name="Tomlinson C."/>
            <person name="Wollam A."/>
            <person name="Palsikar V.B."/>
            <person name="Mardis E.R."/>
            <person name="Wilson R.K."/>
        </authorList>
    </citation>
    <scope>NUCLEOTIDE SEQUENCE [LARGE SCALE GENOMIC DNA]</scope>
    <source>
        <strain evidence="11">KA00185</strain>
    </source>
</reference>
<dbReference type="HAMAP" id="MF_00027">
    <property type="entry name" value="CobB_CbiA"/>
    <property type="match status" value="1"/>
</dbReference>
<evidence type="ECO:0000256" key="5">
    <source>
        <dbReference type="ARBA" id="ARBA00022842"/>
    </source>
</evidence>
<keyword evidence="11" id="KW-1185">Reference proteome</keyword>
<dbReference type="Pfam" id="PF07685">
    <property type="entry name" value="GATase_3"/>
    <property type="match status" value="1"/>
</dbReference>
<dbReference type="InterPro" id="IPR011698">
    <property type="entry name" value="GATase_3"/>
</dbReference>
<dbReference type="RefSeq" id="WP_060918497.1">
    <property type="nucleotide sequence ID" value="NZ_KQ960109.1"/>
</dbReference>
<evidence type="ECO:0000256" key="1">
    <source>
        <dbReference type="ARBA" id="ARBA00001946"/>
    </source>
</evidence>
<protein>
    <recommendedName>
        <fullName evidence="7">Cobyrinate a,c-diamide synthase</fullName>
        <ecNumber evidence="7">6.3.5.11</ecNumber>
    </recommendedName>
    <alternativeName>
        <fullName evidence="7">Cobyrinic acid a,c-diamide synthetase</fullName>
    </alternativeName>
</protein>
<feature type="domain" description="CobQ/CobB/MinD/ParA nucleotide binding" evidence="8">
    <location>
        <begin position="4"/>
        <end position="182"/>
    </location>
</feature>
<comment type="pathway">
    <text evidence="7">Cofactor biosynthesis; adenosylcobalamin biosynthesis; cob(II)yrinate a,c-diamide from sirohydrochlorin (anaerobic route): step 10/10.</text>
</comment>
<keyword evidence="3 7" id="KW-0547">Nucleotide-binding</keyword>
<comment type="domain">
    <text evidence="7">Comprises of two domains. The C-terminal domain contains the binding site for glutamine and catalyzes the hydrolysis of this substrate to glutamate and ammonia. The N-terminal domain is anticipated to bind ATP and cobyrinate and catalyzes the ultimate synthesis of the diamide product. The ammonia produced via the glutaminase domain is probably translocated to the adjacent domain via a molecular tunnel, where it reacts with an activated intermediate.</text>
</comment>
<dbReference type="UniPathway" id="UPA00148">
    <property type="reaction ID" value="UER00231"/>
</dbReference>
<accession>A0A133ZZM1</accession>
<evidence type="ECO:0000256" key="7">
    <source>
        <dbReference type="HAMAP-Rule" id="MF_00027"/>
    </source>
</evidence>
<keyword evidence="4 7" id="KW-0067">ATP-binding</keyword>
<comment type="caution">
    <text evidence="10">The sequence shown here is derived from an EMBL/GenBank/DDBJ whole genome shotgun (WGS) entry which is preliminary data.</text>
</comment>
<dbReference type="GO" id="GO:0009236">
    <property type="term" value="P:cobalamin biosynthetic process"/>
    <property type="evidence" value="ECO:0007669"/>
    <property type="project" value="UniProtKB-UniRule"/>
</dbReference>
<dbReference type="CDD" id="cd05388">
    <property type="entry name" value="CobB_N"/>
    <property type="match status" value="1"/>
</dbReference>
<organism evidence="10 11">
    <name type="scientific">Leptotrichia wadei</name>
    <dbReference type="NCBI Taxonomy" id="157687"/>
    <lineage>
        <taxon>Bacteria</taxon>
        <taxon>Fusobacteriati</taxon>
        <taxon>Fusobacteriota</taxon>
        <taxon>Fusobacteriia</taxon>
        <taxon>Fusobacteriales</taxon>
        <taxon>Leptotrichiaceae</taxon>
        <taxon>Leptotrichia</taxon>
    </lineage>
</organism>
<dbReference type="Gene3D" id="3.40.50.880">
    <property type="match status" value="1"/>
</dbReference>
<dbReference type="SUPFAM" id="SSF52540">
    <property type="entry name" value="P-loop containing nucleoside triphosphate hydrolases"/>
    <property type="match status" value="1"/>
</dbReference>
<dbReference type="Pfam" id="PF01656">
    <property type="entry name" value="CbiA"/>
    <property type="match status" value="1"/>
</dbReference>
<name>A0A133ZZM1_9FUSO</name>
<dbReference type="CDD" id="cd03130">
    <property type="entry name" value="GATase1_CobB"/>
    <property type="match status" value="1"/>
</dbReference>
<dbReference type="Gene3D" id="3.40.50.300">
    <property type="entry name" value="P-loop containing nucleotide triphosphate hydrolases"/>
    <property type="match status" value="1"/>
</dbReference>
<evidence type="ECO:0000256" key="2">
    <source>
        <dbReference type="ARBA" id="ARBA00022598"/>
    </source>
</evidence>
<comment type="miscellaneous">
    <text evidence="7">The a and c carboxylates of cobyrinate are activated for nucleophilic attack via formation of a phosphorylated intermediate by ATP. CbiA catalyzes first the amidation of the c-carboxylate, and then that of the a-carboxylate.</text>
</comment>
<comment type="similarity">
    <text evidence="7">Belongs to the CobB/CbiA family.</text>
</comment>
<gene>
    <name evidence="7" type="primary">cbiA</name>
    <name evidence="10" type="ORF">HMPREF3180_01958</name>
</gene>
<evidence type="ECO:0000259" key="8">
    <source>
        <dbReference type="Pfam" id="PF01656"/>
    </source>
</evidence>
<dbReference type="EMBL" id="LSDD01000149">
    <property type="protein sequence ID" value="KXB60892.1"/>
    <property type="molecule type" value="Genomic_DNA"/>
</dbReference>
<evidence type="ECO:0000256" key="3">
    <source>
        <dbReference type="ARBA" id="ARBA00022741"/>
    </source>
</evidence>
<sequence>MKKILISGTMSGSGKTTVSSILMSALENVAPFKVGPDYIDPTHHEVFTGHHSHNLDIFMTDDEDAVRQIFEMYSQGRDISVVEGVMGLYDGIGNEKDNFSTAHLARVLDIPVILVVNAKAISTSIAAEVLGFKMFDERVNIKGVILNNVSSQKLYESLKEAVEKYTGIECLGYIPRNEQLATESRHLGLKQAFEEDNARKQQLFKEIAQNCLNLERIKEIAQEFESSRNMDNYAKIGHLKDKFKGKRVAIARDEAFSFYYEANIDLMKFCGVEIVEFSPIRDKKLPENIDFIYFGGGYPELFAKELSENISMKNSIVEACKNGVRIFAECGGFMYLAKKLYLLNEEIFDMCGIFDIEIGMRKRLNIGRFGYINIETANGIKLRGHEFHYSEILENNEVSENDSEGYFYNIYKNNGKEWNCGYVKNNAIAGYPHIHFYSNVEFLEFLLDVKRD</sequence>
<dbReference type="NCBIfam" id="NF002204">
    <property type="entry name" value="PRK01077.1"/>
    <property type="match status" value="1"/>
</dbReference>
<dbReference type="Proteomes" id="UP000070483">
    <property type="component" value="Unassembled WGS sequence"/>
</dbReference>
<dbReference type="GO" id="GO:0005524">
    <property type="term" value="F:ATP binding"/>
    <property type="evidence" value="ECO:0007669"/>
    <property type="project" value="UniProtKB-UniRule"/>
</dbReference>
<dbReference type="InterPro" id="IPR002586">
    <property type="entry name" value="CobQ/CobB/MinD/ParA_Nub-bd_dom"/>
</dbReference>
<dbReference type="EC" id="6.3.5.11" evidence="7"/>
<dbReference type="PATRIC" id="fig|157687.3.peg.1956"/>
<feature type="site" description="Increases nucleophilicity of active site Cys" evidence="7">
    <location>
        <position position="433"/>
    </location>
</feature>
<dbReference type="PANTHER" id="PTHR43873:SF1">
    <property type="entry name" value="COBYRINATE A,C-DIAMIDE SYNTHASE"/>
    <property type="match status" value="1"/>
</dbReference>
<keyword evidence="5 7" id="KW-0460">Magnesium</keyword>